<organism evidence="10 11">
    <name type="scientific">Leptotrombidium deliense</name>
    <dbReference type="NCBI Taxonomy" id="299467"/>
    <lineage>
        <taxon>Eukaryota</taxon>
        <taxon>Metazoa</taxon>
        <taxon>Ecdysozoa</taxon>
        <taxon>Arthropoda</taxon>
        <taxon>Chelicerata</taxon>
        <taxon>Arachnida</taxon>
        <taxon>Acari</taxon>
        <taxon>Acariformes</taxon>
        <taxon>Trombidiformes</taxon>
        <taxon>Prostigmata</taxon>
        <taxon>Anystina</taxon>
        <taxon>Parasitengona</taxon>
        <taxon>Trombiculoidea</taxon>
        <taxon>Trombiculidae</taxon>
        <taxon>Leptotrombidium</taxon>
    </lineage>
</organism>
<keyword evidence="5" id="KW-0677">Repeat</keyword>
<name>A0A443SIE4_9ACAR</name>
<dbReference type="SUPFAM" id="SSF46934">
    <property type="entry name" value="UBA-like"/>
    <property type="match status" value="1"/>
</dbReference>
<dbReference type="Proteomes" id="UP000288716">
    <property type="component" value="Unassembled WGS sequence"/>
</dbReference>
<sequence>MNRRLEKPSLLSSAQFDEKWLAFDIQNVFDEHSLKQKCTEVIKDGDVEFHRIDLEASDVLLRKWTFVEAPNVETHLNKIKAICEKELLNLHYLNAITISATLRLHSQLIVVKRYFEAFSRHRKEALQSDVKEYVHNELEIVDNIEIKSNKEVKSANNLARIGARTAVNFAFAFLRRSWRTGEDLDLCSDLLKDALDSLRSLDDALLFDCDDSVWVEVVDKIAVFLKNILVEHSCSRSLLNIPDIDLEYCLALILELAIQRGKLDNVLDAILLMTKIWHVSNSSAVLSDNRNTNGDAINRPFTNCSQLLPLIKRFQTIIPINNDFVESDRQCSCPTHQFLLTTISNRSPNLREAAVTLLCHLDRLCHPYLYKCNTSAQKNQQPCQKWEVVKCDGDKSININILLNTLNVKQIAISAVSWLILDEFGRVSQIIDPYSDDSTLESVKSVYENSDEKVIQIATHPEAKHFMILTDKHNVYSWGYGDGGRLGHGNSLSYDEPKLIKTLVGVFVTKIAVGNTYSAAITETGELYTWGRGEYGKLGHGNCEDVFIPMRVTAFKDFHVIDIALGFSDAQTLALTLDGSVWSFGDGDFGKLGRGGSEGSRIPKMIEILKTFDVTKIFCGGDFSAALTSKGEVLTWGRGDNYRLGHESEEHQGLPKLVESLKDHRIVDFAVGVNFCCAVSESGKIFLWGRKMLDKSDDSFLTNVVELPNSNLNSQACKCVCGLREVVIMLTTNEEELEEKSISIDMRMPFILDPRVECLSKLCDLLSNTVQCVPGDALRETNSVIEECISVSALNLLHLQLKHIIKSYENECDLMKWVTLNFSLVSNLKQIIVNLSSNNQVLLSVQKTAQLLLKSCWSLLLPTTDERIEALILLLPSDENTESAEEEDGRLFLVELLVDSLMHTGCERIVSDCKIDVIDLINRILLSNINYLLKKGLFFGVSSTESPTTEINTKFRSFLLSFQRVLVLKVSTNAKDYFSLFLQYLECLLKKLSYVVDMAMKRKVESNEAVFGDFCVCMFGSKLNFNTTVIREALLLLLMISSNASVQSLLVDSSFQDFLERLETLFTQINAFNCTFDTDLSNSKKNDYFSALTEIQSTLAYFLGTFCRISLSKSCEDDSSFYGSYEKLFTGGIKPLDSPNVFCEEKGDTDIISSKSSSIVNSPTSEELTLDDSSGSSSAVLCEFAKIMNLVGDKLTVNSSFAFDHPVEEVGRMFLDALVRILGLKLSHFMNNIVGIDELISLIRNAKSRIIKIRQESPHVSYKELCQPFLSRLRFVFNEIVVPCKYLDHENLSIIPNNWHKIVKFLVINERKNSLPFHCTQNTNVVTKESNQNVEDYTIIEVDLATELVEFVFDSRPQFSLENISSAYLREKETMENHLISASLFKRLLEMERLVPSMHLHLINGFLGTFETKNEILVALKFKYNLLALSEKMDFYILWNSIVSNILNKLKHDVNSLSKNGALCSPFKQPQFRSNLKPILEESDKLITKNSDKVLQKVKFTIARLVLLSQLTQHHFVTFVINSGIFSLIETIFNSLFVDRANQENPDATYVSHFTNFKKYFLFDRSGNSTFQSSKESLSNVEITGATLTMFMKVGTRVVRGSDWKWGDQDGPAPSEGTVISDLGDDGWVRVRWDSGTTNSYRMGKEGKYDVKLAHCYSSDTKLDSIGQSPFVEDHICIESDSRRLVDSSEQEYPFAVLLTVCKVYSKCVAYQLRAQSNKVNLSAIRRLLGYLNWKIKLSIPAIETILFIRYLSAKSDSICKLLAIPKWIEYFFHVIITSNNLPVQILCFQCLKRILSYIEDDVYCSTITSRLFDILKHFLTLGNENDPTFKMNTQISDDVAVPITLTHSSSLAEECILLIRSLHKFNKWKAEINEKLFDVTSVAALAVFDGVDDERLRLAKLCQIETNANKQFVVVDFETNSRVMVQSVDDGSTLNVDVNAIRPVLSQSFRNEFLGNKRDNLWTSIFEAAIHPLEIRGSLNDENATEIDSSVSLIELHRIFCCIKATHHIYTTDRHFLISILHENTELLQNILSAAVKPSPLKSAFNHNDVQFGALTAIQQLWAGFNKPTDYLYHTHRETAPKIKHYLPASKTRIKLRNPNQMLFEQLTEMGFSHKHVKQALKRFGIESSIEAVVNWLVEHQEDLSSDEESELLAIENDSLFHNPCSDEDFDNLITSTRRSSLASIVAELAKDLPHRPLDFQLFTRNNLIEDWHSCVRELNVSSRENAAYKLIDRNPSTYWQSSGTLGRHWIRLELHRDVLIHSLKMLIDPADASCMPSLVVISGGPSPLCLHDLKTVPINRNDSLVTILSNVKEYYKYIELVIARCHNGGVHCKIHGLSIIGRLSYGSASTNETTETFSYLTSQEDECLVKCQQAVKVFAWGLNDKDQLGGLKGSKIKLPTYSDSISKINPLSISCGSKSMFIVTSDGKLYVCGEGANGRLGLGHTNNVSQPKLVQSLSDYVIKKVAVHPGGRHCLALTSDGKAFSWGEGEDGKLGHGNKTTLVSPKLIEAFKNKRIRDVACGSSHSAAITTNGELYTFGLGEYGRLGHGDNITHLLPKYVENFEGRKVIQVACGSRDAQTLALTDDYCVWSWGDGDFGKLGRGGSEGCLVPQRIEKLNGVGVCYIDCGAQFSLALTCSGQLWSWGKGDYFRLG</sequence>
<dbReference type="InterPro" id="IPR009091">
    <property type="entry name" value="RCC1/BLIP-II"/>
</dbReference>
<feature type="repeat" description="RCC1" evidence="6">
    <location>
        <begin position="2429"/>
        <end position="2482"/>
    </location>
</feature>
<dbReference type="PANTHER" id="PTHR22872:SF2">
    <property type="entry name" value="INHIBITOR OF BRUTON TYROSINE KINASE"/>
    <property type="match status" value="1"/>
</dbReference>
<dbReference type="InterPro" id="IPR015940">
    <property type="entry name" value="UBA"/>
</dbReference>
<dbReference type="PROSITE" id="PS50012">
    <property type="entry name" value="RCC1_3"/>
    <property type="match status" value="9"/>
</dbReference>
<dbReference type="Gene3D" id="1.10.8.10">
    <property type="entry name" value="DNA helicase RuvA subunit, C-terminal domain"/>
    <property type="match status" value="1"/>
</dbReference>
<evidence type="ECO:0000256" key="6">
    <source>
        <dbReference type="PROSITE-ProRule" id="PRU00235"/>
    </source>
</evidence>
<gene>
    <name evidence="10" type="ORF">B4U80_11584</name>
</gene>
<evidence type="ECO:0000313" key="11">
    <source>
        <dbReference type="Proteomes" id="UP000288716"/>
    </source>
</evidence>
<dbReference type="InterPro" id="IPR010606">
    <property type="entry name" value="Mib_Herc2"/>
</dbReference>
<evidence type="ECO:0000256" key="3">
    <source>
        <dbReference type="ARBA" id="ARBA00012485"/>
    </source>
</evidence>
<evidence type="ECO:0000313" key="10">
    <source>
        <dbReference type="EMBL" id="RWS27294.1"/>
    </source>
</evidence>
<comment type="catalytic activity">
    <reaction evidence="1">
        <text>S-ubiquitinyl-[E2 ubiquitin-conjugating enzyme]-L-cysteine + [acceptor protein]-L-lysine = [E2 ubiquitin-conjugating enzyme]-L-cysteine + N(6)-ubiquitinyl-[acceptor protein]-L-lysine.</text>
        <dbReference type="EC" id="2.3.2.26"/>
    </reaction>
</comment>
<evidence type="ECO:0000256" key="2">
    <source>
        <dbReference type="ARBA" id="ARBA00004906"/>
    </source>
</evidence>
<feature type="repeat" description="RCC1" evidence="6">
    <location>
        <begin position="2483"/>
        <end position="2534"/>
    </location>
</feature>
<dbReference type="Pfam" id="PF25390">
    <property type="entry name" value="WD40_RLD"/>
    <property type="match status" value="1"/>
</dbReference>
<dbReference type="PROSITE" id="PS51416">
    <property type="entry name" value="MIB_HERC2"/>
    <property type="match status" value="1"/>
</dbReference>
<dbReference type="Gene3D" id="2.130.10.30">
    <property type="entry name" value="Regulator of chromosome condensation 1/beta-lactamase-inhibitor protein II"/>
    <property type="match status" value="2"/>
</dbReference>
<dbReference type="InterPro" id="IPR037252">
    <property type="entry name" value="Mib_Herc2_sf"/>
</dbReference>
<dbReference type="InterPro" id="IPR009060">
    <property type="entry name" value="UBA-like_sf"/>
</dbReference>
<dbReference type="EMBL" id="NCKV01002124">
    <property type="protein sequence ID" value="RWS27294.1"/>
    <property type="molecule type" value="Genomic_DNA"/>
</dbReference>
<dbReference type="FunFam" id="2.30.30.40:FF:000074">
    <property type="entry name" value="E3 ubiquitin-protein ligase HERC2 isoform X1"/>
    <property type="match status" value="1"/>
</dbReference>
<evidence type="ECO:0000256" key="4">
    <source>
        <dbReference type="ARBA" id="ARBA00022679"/>
    </source>
</evidence>
<comment type="caution">
    <text evidence="10">The sequence shown here is derived from an EMBL/GenBank/DDBJ whole genome shotgun (WGS) entry which is preliminary data.</text>
</comment>
<dbReference type="InterPro" id="IPR004939">
    <property type="entry name" value="APC_su10/DOC_dom"/>
</dbReference>
<feature type="repeat" description="RCC1" evidence="6">
    <location>
        <begin position="2589"/>
        <end position="2640"/>
    </location>
</feature>
<dbReference type="Pfam" id="PF22562">
    <property type="entry name" value="UBA_7"/>
    <property type="match status" value="1"/>
</dbReference>
<evidence type="ECO:0000259" key="8">
    <source>
        <dbReference type="PROSITE" id="PS51284"/>
    </source>
</evidence>
<evidence type="ECO:0000256" key="5">
    <source>
        <dbReference type="ARBA" id="ARBA00022737"/>
    </source>
</evidence>
<accession>A0A443SIE4</accession>
<feature type="repeat" description="RCC1" evidence="6">
    <location>
        <begin position="473"/>
        <end position="524"/>
    </location>
</feature>
<comment type="pathway">
    <text evidence="2">Protein modification; protein ubiquitination.</text>
</comment>
<feature type="repeat" description="RCC1" evidence="6">
    <location>
        <begin position="2535"/>
        <end position="2586"/>
    </location>
</feature>
<protein>
    <recommendedName>
        <fullName evidence="3">HECT-type E3 ubiquitin transferase</fullName>
        <ecNumber evidence="3">2.3.2.26</ecNumber>
    </recommendedName>
</protein>
<dbReference type="Pfam" id="PF00415">
    <property type="entry name" value="RCC1"/>
    <property type="match status" value="5"/>
</dbReference>
<feature type="repeat" description="RCC1" evidence="6">
    <location>
        <begin position="631"/>
        <end position="682"/>
    </location>
</feature>
<dbReference type="SMART" id="SM01337">
    <property type="entry name" value="APC10"/>
    <property type="match status" value="1"/>
</dbReference>
<feature type="domain" description="DOC" evidence="8">
    <location>
        <begin position="2190"/>
        <end position="2368"/>
    </location>
</feature>
<dbReference type="STRING" id="299467.A0A443SIE4"/>
<feature type="repeat" description="RCC1" evidence="6">
    <location>
        <begin position="579"/>
        <end position="630"/>
    </location>
</feature>
<dbReference type="VEuPathDB" id="VectorBase:LDEU004746"/>
<dbReference type="InterPro" id="IPR000408">
    <property type="entry name" value="Reg_chr_condens"/>
</dbReference>
<dbReference type="Gene3D" id="2.30.30.40">
    <property type="entry name" value="SH3 Domains"/>
    <property type="match status" value="1"/>
</dbReference>
<feature type="domain" description="UBA" evidence="7">
    <location>
        <begin position="2099"/>
        <end position="2141"/>
    </location>
</feature>
<feature type="non-terminal residue" evidence="10">
    <location>
        <position position="2655"/>
    </location>
</feature>
<dbReference type="PROSITE" id="PS00626">
    <property type="entry name" value="RCC1_2"/>
    <property type="match status" value="1"/>
</dbReference>
<dbReference type="UniPathway" id="UPA00143"/>
<dbReference type="GO" id="GO:0016567">
    <property type="term" value="P:protein ubiquitination"/>
    <property type="evidence" value="ECO:0007669"/>
    <property type="project" value="UniProtKB-UniPathway"/>
</dbReference>
<dbReference type="PRINTS" id="PR00633">
    <property type="entry name" value="RCCNDNSATION"/>
</dbReference>
<dbReference type="PANTHER" id="PTHR22872">
    <property type="entry name" value="BTK-BINDING PROTEIN-RELATED"/>
    <property type="match status" value="1"/>
</dbReference>
<dbReference type="Gene3D" id="2.60.120.260">
    <property type="entry name" value="Galactose-binding domain-like"/>
    <property type="match status" value="1"/>
</dbReference>
<keyword evidence="11" id="KW-1185">Reference proteome</keyword>
<dbReference type="PROSITE" id="PS50030">
    <property type="entry name" value="UBA"/>
    <property type="match status" value="1"/>
</dbReference>
<evidence type="ECO:0000256" key="1">
    <source>
        <dbReference type="ARBA" id="ARBA00000885"/>
    </source>
</evidence>
<dbReference type="OrthoDB" id="6418985at2759"/>
<feature type="repeat" description="RCC1" evidence="6">
    <location>
        <begin position="525"/>
        <end position="576"/>
    </location>
</feature>
<feature type="domain" description="MIB/HERC2" evidence="9">
    <location>
        <begin position="1584"/>
        <end position="1657"/>
    </location>
</feature>
<keyword evidence="4" id="KW-0808">Transferase</keyword>
<dbReference type="SUPFAM" id="SSF49785">
    <property type="entry name" value="Galactose-binding domain-like"/>
    <property type="match status" value="1"/>
</dbReference>
<dbReference type="Pfam" id="PF06701">
    <property type="entry name" value="MIB_HERC2"/>
    <property type="match status" value="1"/>
</dbReference>
<dbReference type="GO" id="GO:0061630">
    <property type="term" value="F:ubiquitin protein ligase activity"/>
    <property type="evidence" value="ECO:0007669"/>
    <property type="project" value="UniProtKB-EC"/>
</dbReference>
<evidence type="ECO:0000259" key="9">
    <source>
        <dbReference type="PROSITE" id="PS51416"/>
    </source>
</evidence>
<dbReference type="SUPFAM" id="SSF159034">
    <property type="entry name" value="Mib/herc2 domain-like"/>
    <property type="match status" value="1"/>
</dbReference>
<dbReference type="EC" id="2.3.2.26" evidence="3"/>
<proteinExistence type="predicted"/>
<dbReference type="GO" id="GO:0046872">
    <property type="term" value="F:metal ion binding"/>
    <property type="evidence" value="ECO:0007669"/>
    <property type="project" value="InterPro"/>
</dbReference>
<feature type="repeat" description="RCC1" evidence="6">
    <location>
        <begin position="2377"/>
        <end position="2428"/>
    </location>
</feature>
<dbReference type="InterPro" id="IPR058923">
    <property type="entry name" value="RCC1-like_dom"/>
</dbReference>
<dbReference type="InterPro" id="IPR008979">
    <property type="entry name" value="Galactose-bd-like_sf"/>
</dbReference>
<reference evidence="10 11" key="1">
    <citation type="journal article" date="2018" name="Gigascience">
        <title>Genomes of trombidid mites reveal novel predicted allergens and laterally-transferred genes associated with secondary metabolism.</title>
        <authorList>
            <person name="Dong X."/>
            <person name="Chaisiri K."/>
            <person name="Xia D."/>
            <person name="Armstrong S.D."/>
            <person name="Fang Y."/>
            <person name="Donnelly M.J."/>
            <person name="Kadowaki T."/>
            <person name="McGarry J.W."/>
            <person name="Darby A.C."/>
            <person name="Makepeace B.L."/>
        </authorList>
    </citation>
    <scope>NUCLEOTIDE SEQUENCE [LARGE SCALE GENOMIC DNA]</scope>
    <source>
        <strain evidence="10">UoL-UT</strain>
    </source>
</reference>
<dbReference type="InterPro" id="IPR051625">
    <property type="entry name" value="Signaling_Regulatory_Domain"/>
</dbReference>
<dbReference type="PROSITE" id="PS51284">
    <property type="entry name" value="DOC"/>
    <property type="match status" value="1"/>
</dbReference>
<evidence type="ECO:0000259" key="7">
    <source>
        <dbReference type="PROSITE" id="PS50030"/>
    </source>
</evidence>
<dbReference type="SUPFAM" id="SSF50985">
    <property type="entry name" value="RCC1/BLIP-II"/>
    <property type="match status" value="2"/>
</dbReference>